<accession>A0A2M9CMZ7</accession>
<dbReference type="RefSeq" id="WP_100365358.1">
    <property type="nucleotide sequence ID" value="NZ_PGFF01000001.1"/>
</dbReference>
<name>A0A2M9CMZ7_9MICO</name>
<evidence type="ECO:0000313" key="2">
    <source>
        <dbReference type="EMBL" id="PJJ73248.1"/>
    </source>
</evidence>
<keyword evidence="3" id="KW-1185">Reference proteome</keyword>
<dbReference type="AlphaFoldDB" id="A0A2M9CMZ7"/>
<keyword evidence="1" id="KW-0472">Membrane</keyword>
<reference evidence="2 3" key="1">
    <citation type="submission" date="2017-11" db="EMBL/GenBank/DDBJ databases">
        <title>Genomic Encyclopedia of Archaeal and Bacterial Type Strains, Phase II (KMG-II): From Individual Species to Whole Genera.</title>
        <authorList>
            <person name="Goeker M."/>
        </authorList>
    </citation>
    <scope>NUCLEOTIDE SEQUENCE [LARGE SCALE GENOMIC DNA]</scope>
    <source>
        <strain evidence="2 3">DSM 27393</strain>
    </source>
</reference>
<dbReference type="Proteomes" id="UP000228758">
    <property type="component" value="Unassembled WGS sequence"/>
</dbReference>
<comment type="caution">
    <text evidence="2">The sequence shown here is derived from an EMBL/GenBank/DDBJ whole genome shotgun (WGS) entry which is preliminary data.</text>
</comment>
<dbReference type="OrthoDB" id="5117911at2"/>
<feature type="transmembrane region" description="Helical" evidence="1">
    <location>
        <begin position="20"/>
        <end position="42"/>
    </location>
</feature>
<proteinExistence type="predicted"/>
<protein>
    <recommendedName>
        <fullName evidence="4">Prepilin-type N-terminal cleavage/methylation domain-containing protein</fullName>
    </recommendedName>
</protein>
<evidence type="ECO:0000313" key="3">
    <source>
        <dbReference type="Proteomes" id="UP000228758"/>
    </source>
</evidence>
<gene>
    <name evidence="2" type="ORF">CLV46_2834</name>
</gene>
<evidence type="ECO:0000256" key="1">
    <source>
        <dbReference type="SAM" id="Phobius"/>
    </source>
</evidence>
<keyword evidence="1" id="KW-0812">Transmembrane</keyword>
<keyword evidence="1" id="KW-1133">Transmembrane helix</keyword>
<organism evidence="2 3">
    <name type="scientific">Diaminobutyricimonas aerilata</name>
    <dbReference type="NCBI Taxonomy" id="1162967"/>
    <lineage>
        <taxon>Bacteria</taxon>
        <taxon>Bacillati</taxon>
        <taxon>Actinomycetota</taxon>
        <taxon>Actinomycetes</taxon>
        <taxon>Micrococcales</taxon>
        <taxon>Microbacteriaceae</taxon>
        <taxon>Diaminobutyricimonas</taxon>
    </lineage>
</organism>
<evidence type="ECO:0008006" key="4">
    <source>
        <dbReference type="Google" id="ProtNLM"/>
    </source>
</evidence>
<dbReference type="EMBL" id="PGFF01000001">
    <property type="protein sequence ID" value="PJJ73248.1"/>
    <property type="molecule type" value="Genomic_DNA"/>
</dbReference>
<sequence length="205" mass="21223">MNSIRTAARRVREQDAGLTLVELIIYSLLLSVIVAIGGGMLISSITTQRDVTRITTATSDGQVVASSVEEGIRNAGGSTPISVASNSFGQVLKSRTAKVTQAGAVTWECRAWFHRFTGEVYTRRSATAVPTPATAGDLAGWTLLAQGVTLAPGQTAIFQSTGSTAAPKVRVVFDIAGTDTAPVRIDTDIAALKTPTTGTAPASCA</sequence>